<sequence length="57" mass="6570">MDYEKALLDLKDGNIEEIEIEPENFPAFQKAWSAFPYQNTVRGIAHRAGKVTYVRAK</sequence>
<dbReference type="STRING" id="283737.SAMN05660453_0614"/>
<evidence type="ECO:0000313" key="1">
    <source>
        <dbReference type="EMBL" id="SFB92745.1"/>
    </source>
</evidence>
<keyword evidence="2" id="KW-1185">Reference proteome</keyword>
<dbReference type="AlphaFoldDB" id="A0A1I1F020"/>
<dbReference type="EMBL" id="FOLI01000002">
    <property type="protein sequence ID" value="SFB92745.1"/>
    <property type="molecule type" value="Genomic_DNA"/>
</dbReference>
<dbReference type="Proteomes" id="UP000199376">
    <property type="component" value="Unassembled WGS sequence"/>
</dbReference>
<gene>
    <name evidence="1" type="ORF">SAMN05660453_0614</name>
</gene>
<evidence type="ECO:0000313" key="2">
    <source>
        <dbReference type="Proteomes" id="UP000199376"/>
    </source>
</evidence>
<reference evidence="1 2" key="1">
    <citation type="submission" date="2016-10" db="EMBL/GenBank/DDBJ databases">
        <authorList>
            <person name="de Groot N.N."/>
        </authorList>
    </citation>
    <scope>NUCLEOTIDE SEQUENCE [LARGE SCALE GENOMIC DNA]</scope>
    <source>
        <strain evidence="1 2">DSM 19113</strain>
    </source>
</reference>
<organism evidence="1 2">
    <name type="scientific">Fructobacillus durionis</name>
    <dbReference type="NCBI Taxonomy" id="283737"/>
    <lineage>
        <taxon>Bacteria</taxon>
        <taxon>Bacillati</taxon>
        <taxon>Bacillota</taxon>
        <taxon>Bacilli</taxon>
        <taxon>Lactobacillales</taxon>
        <taxon>Lactobacillaceae</taxon>
        <taxon>Fructobacillus</taxon>
    </lineage>
</organism>
<name>A0A1I1F020_9LACO</name>
<protein>
    <submittedName>
        <fullName evidence="1">Uncharacterized protein</fullName>
    </submittedName>
</protein>
<dbReference type="RefSeq" id="WP_200769363.1">
    <property type="nucleotide sequence ID" value="NZ_FOLI01000002.1"/>
</dbReference>
<accession>A0A1I1F020</accession>
<proteinExistence type="predicted"/>